<dbReference type="Proteomes" id="UP000045039">
    <property type="component" value="Unassembled WGS sequence"/>
</dbReference>
<dbReference type="RefSeq" id="WP_003149262.1">
    <property type="nucleotide sequence ID" value="NZ_CAADND010000076.1"/>
</dbReference>
<comment type="caution">
    <text evidence="1">The sequence shown here is derived from an EMBL/GenBank/DDBJ whole genome shotgun (WGS) entry which is preliminary data.</text>
</comment>
<organism evidence="1 2">
    <name type="scientific">Pseudomonas aeruginosa</name>
    <dbReference type="NCBI Taxonomy" id="287"/>
    <lineage>
        <taxon>Bacteria</taxon>
        <taxon>Pseudomonadati</taxon>
        <taxon>Pseudomonadota</taxon>
        <taxon>Gammaproteobacteria</taxon>
        <taxon>Pseudomonadales</taxon>
        <taxon>Pseudomonadaceae</taxon>
        <taxon>Pseudomonas</taxon>
    </lineage>
</organism>
<protein>
    <submittedName>
        <fullName evidence="1">Uncharacterized protein</fullName>
    </submittedName>
</protein>
<evidence type="ECO:0000313" key="2">
    <source>
        <dbReference type="Proteomes" id="UP000045039"/>
    </source>
</evidence>
<gene>
    <name evidence="1" type="ORF">PAERUG_P19_London_7_VIM_2_05_10_06797</name>
</gene>
<sequence length="367" mass="39812">MSDYQSQGVLQRLGATAAVLFQHGEDAGRRKLAALALAAVMGASVTSGAFAKEPAPAQESGLSYSDLVKMVQDEEKYGTLQLVTPEGGLVTLTTDQVQPIEPAYANQLEKDLTRSIDIFERTRSWDLVMANVVAPGLKSADALERQSALGVLSFYHRAGERSGNGPTVPVVNNAADYIAHRGPLLERERQVAQALDVLDQTVRQMRGPVTEETLAAELQRRGGPDYDTLDQQFDNALPDGAMDLINRLQYFQEYTLSLQNQAEQYRTGNVGEMSPEVQAVRADLEQKYDLTLILDDYSGRPNGYSGDLATWHGGMPGAGVHDSFARSWAVQDALSGFEVANSVAPAAPKSTYWEHIPGPDAVMSPRG</sequence>
<dbReference type="EMBL" id="CVVU01000274">
    <property type="protein sequence ID" value="CRQ11452.1"/>
    <property type="molecule type" value="Genomic_DNA"/>
</dbReference>
<accession>A0A9P1RCQ5</accession>
<name>A0A9P1RCQ5_PSEAI</name>
<reference evidence="2" key="1">
    <citation type="submission" date="2015-06" db="EMBL/GenBank/DDBJ databases">
        <authorList>
            <person name="Radhakrishnan Rajesh"/>
            <person name="Underwood Anthony"/>
            <person name="Al-Shahib Ali"/>
        </authorList>
    </citation>
    <scope>NUCLEOTIDE SEQUENCE [LARGE SCALE GENOMIC DNA]</scope>
    <source>
        <strain evidence="2">P19_London_7_VIM_2_05_10</strain>
    </source>
</reference>
<evidence type="ECO:0000313" key="1">
    <source>
        <dbReference type="EMBL" id="CRQ11452.1"/>
    </source>
</evidence>
<proteinExistence type="predicted"/>
<dbReference type="AlphaFoldDB" id="A0A9P1RCQ5"/>